<evidence type="ECO:0000256" key="3">
    <source>
        <dbReference type="ARBA" id="ARBA00022448"/>
    </source>
</evidence>
<evidence type="ECO:0000256" key="7">
    <source>
        <dbReference type="ARBA" id="ARBA00023136"/>
    </source>
</evidence>
<accession>A0A1M5T9T5</accession>
<evidence type="ECO:0000256" key="1">
    <source>
        <dbReference type="ARBA" id="ARBA00004141"/>
    </source>
</evidence>
<sequence length="144" mass="16478">MIIFIGIFYIVEVEACISVMGIDAIINYENALLATIRRVDISQLQFFRRLDGFVLTTWIMAVFTTTILFSYGTVFFISKCFNVNFNTISPIIMILLFLTSQISKTTMQIRNILDYIGYLAVINGGIIPLILLIITKVRKYDKNI</sequence>
<comment type="subcellular location">
    <subcellularLocation>
        <location evidence="1">Membrane</location>
        <topology evidence="1">Multi-pass membrane protein</topology>
    </subcellularLocation>
</comment>
<dbReference type="Pfam" id="PF03845">
    <property type="entry name" value="Spore_permease"/>
    <property type="match status" value="1"/>
</dbReference>
<reference evidence="10" key="1">
    <citation type="submission" date="2016-11" db="EMBL/GenBank/DDBJ databases">
        <authorList>
            <person name="Varghese N."/>
            <person name="Submissions S."/>
        </authorList>
    </citation>
    <scope>NUCLEOTIDE SEQUENCE [LARGE SCALE GENOMIC DNA]</scope>
    <source>
        <strain evidence="10">DSM 15285</strain>
    </source>
</reference>
<dbReference type="OrthoDB" id="1894268at2"/>
<dbReference type="GO" id="GO:0009847">
    <property type="term" value="P:spore germination"/>
    <property type="evidence" value="ECO:0007669"/>
    <property type="project" value="InterPro"/>
</dbReference>
<dbReference type="PANTHER" id="PTHR34975:SF2">
    <property type="entry name" value="SPORE GERMINATION PROTEIN A2"/>
    <property type="match status" value="1"/>
</dbReference>
<gene>
    <name evidence="9" type="ORF">SAMN02744040_02072</name>
</gene>
<evidence type="ECO:0000256" key="6">
    <source>
        <dbReference type="ARBA" id="ARBA00022989"/>
    </source>
</evidence>
<dbReference type="AlphaFoldDB" id="A0A1M5T9T5"/>
<evidence type="ECO:0000313" key="9">
    <source>
        <dbReference type="EMBL" id="SHH47143.1"/>
    </source>
</evidence>
<dbReference type="PANTHER" id="PTHR34975">
    <property type="entry name" value="SPORE GERMINATION PROTEIN A2"/>
    <property type="match status" value="1"/>
</dbReference>
<keyword evidence="5 8" id="KW-0812">Transmembrane</keyword>
<feature type="transmembrane region" description="Helical" evidence="8">
    <location>
        <begin position="83"/>
        <end position="103"/>
    </location>
</feature>
<name>A0A1M5T9T5_9FIRM</name>
<dbReference type="InterPro" id="IPR004761">
    <property type="entry name" value="Spore_GerAB"/>
</dbReference>
<keyword evidence="7 8" id="KW-0472">Membrane</keyword>
<proteinExistence type="inferred from homology"/>
<evidence type="ECO:0000256" key="4">
    <source>
        <dbReference type="ARBA" id="ARBA00022544"/>
    </source>
</evidence>
<comment type="similarity">
    <text evidence="2">Belongs to the amino acid-polyamine-organocation (APC) superfamily. Spore germination protein (SGP) (TC 2.A.3.9) family.</text>
</comment>
<evidence type="ECO:0000256" key="2">
    <source>
        <dbReference type="ARBA" id="ARBA00007998"/>
    </source>
</evidence>
<evidence type="ECO:0000256" key="8">
    <source>
        <dbReference type="SAM" id="Phobius"/>
    </source>
</evidence>
<evidence type="ECO:0000256" key="5">
    <source>
        <dbReference type="ARBA" id="ARBA00022692"/>
    </source>
</evidence>
<evidence type="ECO:0000313" key="10">
    <source>
        <dbReference type="Proteomes" id="UP000242520"/>
    </source>
</evidence>
<dbReference type="STRING" id="1123350.SAMN02744040_02072"/>
<keyword evidence="6 8" id="KW-1133">Transmembrane helix</keyword>
<keyword evidence="10" id="KW-1185">Reference proteome</keyword>
<feature type="transmembrane region" description="Helical" evidence="8">
    <location>
        <begin position="53"/>
        <end position="76"/>
    </location>
</feature>
<dbReference type="EMBL" id="FQXH01000029">
    <property type="protein sequence ID" value="SHH47143.1"/>
    <property type="molecule type" value="Genomic_DNA"/>
</dbReference>
<feature type="transmembrane region" description="Helical" evidence="8">
    <location>
        <begin position="115"/>
        <end position="134"/>
    </location>
</feature>
<keyword evidence="4" id="KW-0309">Germination</keyword>
<organism evidence="9 10">
    <name type="scientific">Tepidibacter thalassicus DSM 15285</name>
    <dbReference type="NCBI Taxonomy" id="1123350"/>
    <lineage>
        <taxon>Bacteria</taxon>
        <taxon>Bacillati</taxon>
        <taxon>Bacillota</taxon>
        <taxon>Clostridia</taxon>
        <taxon>Peptostreptococcales</taxon>
        <taxon>Peptostreptococcaceae</taxon>
        <taxon>Tepidibacter</taxon>
    </lineage>
</organism>
<protein>
    <submittedName>
        <fullName evidence="9">Spore germination protein</fullName>
    </submittedName>
</protein>
<dbReference type="RefSeq" id="WP_084602040.1">
    <property type="nucleotide sequence ID" value="NZ_FQXH01000029.1"/>
</dbReference>
<dbReference type="GO" id="GO:0016020">
    <property type="term" value="C:membrane"/>
    <property type="evidence" value="ECO:0007669"/>
    <property type="project" value="UniProtKB-SubCell"/>
</dbReference>
<dbReference type="Proteomes" id="UP000242520">
    <property type="component" value="Unassembled WGS sequence"/>
</dbReference>
<keyword evidence="3" id="KW-0813">Transport</keyword>